<evidence type="ECO:0000313" key="2">
    <source>
        <dbReference type="Proteomes" id="UP000079169"/>
    </source>
</evidence>
<dbReference type="Proteomes" id="UP000079169">
    <property type="component" value="Unplaced"/>
</dbReference>
<feature type="region of interest" description="Disordered" evidence="1">
    <location>
        <begin position="79"/>
        <end position="123"/>
    </location>
</feature>
<dbReference type="Gene3D" id="1.25.10.10">
    <property type="entry name" value="Leucine-rich Repeat Variant"/>
    <property type="match status" value="1"/>
</dbReference>
<protein>
    <submittedName>
        <fullName evidence="3">Transportin-1-like</fullName>
    </submittedName>
</protein>
<dbReference type="STRING" id="121845.A0A3Q0IXR9"/>
<dbReference type="GeneID" id="113468373"/>
<dbReference type="AlphaFoldDB" id="A0A3Q0IXR9"/>
<evidence type="ECO:0000256" key="1">
    <source>
        <dbReference type="SAM" id="MobiDB-lite"/>
    </source>
</evidence>
<sequence>MLWLIDINVEYMLIRTQDPDDGVALESCEFWLSLAEQPICKDVLASHLDKLVPVLVRGMRYSEIDIILLKGDVEEDEMIPDRDEDIRPRFHKSKRSVKAEGENMNMGENGGEEVEGAMGADTLDPNTRNKYMEICCR</sequence>
<accession>A0A3Q0IXR9</accession>
<dbReference type="KEGG" id="dci:113468373"/>
<gene>
    <name evidence="3" type="primary">LOC113468373</name>
</gene>
<dbReference type="SUPFAM" id="SSF48371">
    <property type="entry name" value="ARM repeat"/>
    <property type="match status" value="1"/>
</dbReference>
<keyword evidence="2" id="KW-1185">Reference proteome</keyword>
<evidence type="ECO:0000313" key="3">
    <source>
        <dbReference type="RefSeq" id="XP_026681014.1"/>
    </source>
</evidence>
<organism evidence="2 3">
    <name type="scientific">Diaphorina citri</name>
    <name type="common">Asian citrus psyllid</name>
    <dbReference type="NCBI Taxonomy" id="121845"/>
    <lineage>
        <taxon>Eukaryota</taxon>
        <taxon>Metazoa</taxon>
        <taxon>Ecdysozoa</taxon>
        <taxon>Arthropoda</taxon>
        <taxon>Hexapoda</taxon>
        <taxon>Insecta</taxon>
        <taxon>Pterygota</taxon>
        <taxon>Neoptera</taxon>
        <taxon>Paraneoptera</taxon>
        <taxon>Hemiptera</taxon>
        <taxon>Sternorrhyncha</taxon>
        <taxon>Psylloidea</taxon>
        <taxon>Psyllidae</taxon>
        <taxon>Diaphorininae</taxon>
        <taxon>Diaphorina</taxon>
    </lineage>
</organism>
<dbReference type="PaxDb" id="121845-A0A3Q0IXR9"/>
<dbReference type="InterPro" id="IPR016024">
    <property type="entry name" value="ARM-type_fold"/>
</dbReference>
<feature type="compositionally biased region" description="Basic and acidic residues" evidence="1">
    <location>
        <begin position="79"/>
        <end position="88"/>
    </location>
</feature>
<dbReference type="InterPro" id="IPR011989">
    <property type="entry name" value="ARM-like"/>
</dbReference>
<reference evidence="3" key="1">
    <citation type="submission" date="2025-08" db="UniProtKB">
        <authorList>
            <consortium name="RefSeq"/>
        </authorList>
    </citation>
    <scope>IDENTIFICATION</scope>
</reference>
<dbReference type="RefSeq" id="XP_026681014.1">
    <property type="nucleotide sequence ID" value="XM_026825213.1"/>
</dbReference>
<proteinExistence type="predicted"/>
<name>A0A3Q0IXR9_DIACI</name>